<dbReference type="GO" id="GO:0034388">
    <property type="term" value="C:Pwp2p-containing subcomplex of 90S preribosome"/>
    <property type="evidence" value="ECO:0007669"/>
    <property type="project" value="TreeGrafter"/>
</dbReference>
<dbReference type="InterPro" id="IPR007319">
    <property type="entry name" value="WDR36/Utp21_C"/>
</dbReference>
<dbReference type="EMBL" id="LDAU01000207">
    <property type="protein sequence ID" value="KRW99587.1"/>
    <property type="molecule type" value="Genomic_DNA"/>
</dbReference>
<dbReference type="Pfam" id="PF04192">
    <property type="entry name" value="Utp21"/>
    <property type="match status" value="1"/>
</dbReference>
<dbReference type="PROSITE" id="PS50294">
    <property type="entry name" value="WD_REPEATS_REGION"/>
    <property type="match status" value="1"/>
</dbReference>
<evidence type="ECO:0000259" key="3">
    <source>
        <dbReference type="Pfam" id="PF04192"/>
    </source>
</evidence>
<dbReference type="FunCoup" id="A0A0V0QBI2">
    <property type="interactions" value="388"/>
</dbReference>
<dbReference type="InParanoid" id="A0A0V0QBI2"/>
<dbReference type="Pfam" id="PF25168">
    <property type="entry name" value="Beta-prop_WDR36-Utp21_2nd"/>
    <property type="match status" value="1"/>
</dbReference>
<accession>A0A0V0QBI2</accession>
<reference evidence="5 6" key="1">
    <citation type="journal article" date="2015" name="Sci. Rep.">
        <title>Genome of the facultative scuticociliatosis pathogen Pseudocohnilembus persalinus provides insight into its virulence through horizontal gene transfer.</title>
        <authorList>
            <person name="Xiong J."/>
            <person name="Wang G."/>
            <person name="Cheng J."/>
            <person name="Tian M."/>
            <person name="Pan X."/>
            <person name="Warren A."/>
            <person name="Jiang C."/>
            <person name="Yuan D."/>
            <person name="Miao W."/>
        </authorList>
    </citation>
    <scope>NUCLEOTIDE SEQUENCE [LARGE SCALE GENOMIC DNA]</scope>
    <source>
        <strain evidence="5">36N120E</strain>
    </source>
</reference>
<dbReference type="InterPro" id="IPR015943">
    <property type="entry name" value="WD40/YVTN_repeat-like_dom_sf"/>
</dbReference>
<organism evidence="5 6">
    <name type="scientific">Pseudocohnilembus persalinus</name>
    <name type="common">Ciliate</name>
    <dbReference type="NCBI Taxonomy" id="266149"/>
    <lineage>
        <taxon>Eukaryota</taxon>
        <taxon>Sar</taxon>
        <taxon>Alveolata</taxon>
        <taxon>Ciliophora</taxon>
        <taxon>Intramacronucleata</taxon>
        <taxon>Oligohymenophorea</taxon>
        <taxon>Scuticociliatia</taxon>
        <taxon>Philasterida</taxon>
        <taxon>Pseudocohnilembidae</taxon>
        <taxon>Pseudocohnilembus</taxon>
    </lineage>
</organism>
<dbReference type="OMA" id="CIYAWRA"/>
<feature type="repeat" description="WD" evidence="1">
    <location>
        <begin position="509"/>
        <end position="550"/>
    </location>
</feature>
<sequence>MEVEDNNINNKQKILQDEEEIFEEENFKQDQFEDAIKLEIQNKDQQQALLRPYKSVGVFIDDNPFFVYNIANQSYILTSTDHSFKVYTLPQIKVQLLSPTFPNKIRILKMQVLGKYLIALGEGNILTIIEHNKNEIIHQINLKVKQIQGINQNQNQIFDFIHPPTYLNKILVVAPYSLQIYNIATKQRIYSFDKFLEEQIEKQNPIQCVVGSPVLDVVAISFANGSVYLFDIKADKILFKVMCQLPAISMAFSKQEPPLLACGDEKGNITIWELNERKKFSVLKEVHSGCVNSLHFQNDSQMLLSGSGQGNEIFQWKFEDLQDQKFILNRKRNGLKSNITKLRYMDKNHVLASTNNQKVELREFSLINEGLSQFYSVKQQAQKQMKNKNILTENVTDQNQPILDFSFSMNRARDWANVVTIHKDSDKPCLFNSEDKSIVKKNIQLFDTTIMSKADLEKTKNQNKEHSSEISTVYVTNCGNFGVLGFQNGKIAKFNLQSGKLQKIYRNQQNGHNSTITSIFVNFYNKYLVSTCQEGKLIVWDFFAATIINQIQQQDCTVTFMRPAKYADNFIAALTDCTLQVWDTQAFKIGRKFEGHTNKITDACWVQSNKQIISAGMDGLINIYDILSNQLIQSIKMKSDKYYVTSLDMYDDILITAFNNSRQVFMWHNLIDSLYWNTGDNKTKTIEFKSLLKYHTNTRQNFYLADRIKKEQEQFEKDREIELELDIGQDDDKDLIKFTQLESGKWLPLIYIDEIKERNTLENNEKEEIKLPFFLDFENKDKVKTELQIELKEKIQEKSRIIDEKKEKYLIELEQGLENLFVKTNKKEFIDPKLNQLSLKQKAKQFFEFLKQLNYTQVDYEMRRFLFGNYDNITILANIFNVLFDEKDEFDLKNTYFTNFIKISTYDIINNYELIPVLEEIKNKIKNLEQNIENKINYVSCLAQNFAKIPY</sequence>
<dbReference type="SUPFAM" id="SSF50978">
    <property type="entry name" value="WD40 repeat-like"/>
    <property type="match status" value="1"/>
</dbReference>
<gene>
    <name evidence="5" type="ORF">PPERSA_03762</name>
</gene>
<evidence type="ECO:0000313" key="6">
    <source>
        <dbReference type="Proteomes" id="UP000054937"/>
    </source>
</evidence>
<dbReference type="InterPro" id="IPR036322">
    <property type="entry name" value="WD40_repeat_dom_sf"/>
</dbReference>
<dbReference type="PANTHER" id="PTHR22840">
    <property type="entry name" value="WD REPEAT-CONTAINING PROTEIN 36"/>
    <property type="match status" value="1"/>
</dbReference>
<feature type="domain" description="WDR36/Utp21 N-terminal" evidence="4">
    <location>
        <begin position="107"/>
        <end position="319"/>
    </location>
</feature>
<dbReference type="Gene3D" id="2.130.10.10">
    <property type="entry name" value="YVTN repeat-like/Quinoprotein amine dehydrogenase"/>
    <property type="match status" value="2"/>
</dbReference>
<dbReference type="OrthoDB" id="10250769at2759"/>
<feature type="repeat" description="WD" evidence="1">
    <location>
        <begin position="593"/>
        <end position="634"/>
    </location>
</feature>
<proteinExistence type="predicted"/>
<keyword evidence="2" id="KW-0175">Coiled coil</keyword>
<dbReference type="PANTHER" id="PTHR22840:SF12">
    <property type="entry name" value="WD REPEAT-CONTAINING PROTEIN 36"/>
    <property type="match status" value="1"/>
</dbReference>
<dbReference type="SUPFAM" id="SSF69322">
    <property type="entry name" value="Tricorn protease domain 2"/>
    <property type="match status" value="1"/>
</dbReference>
<evidence type="ECO:0000256" key="2">
    <source>
        <dbReference type="SAM" id="Coils"/>
    </source>
</evidence>
<protein>
    <submittedName>
        <fullName evidence="5">WD40-repeat-containing domain</fullName>
    </submittedName>
</protein>
<feature type="domain" description="WDR36/Utp21 C-terminal" evidence="3">
    <location>
        <begin position="732"/>
        <end position="944"/>
    </location>
</feature>
<evidence type="ECO:0000256" key="1">
    <source>
        <dbReference type="PROSITE-ProRule" id="PRU00221"/>
    </source>
</evidence>
<dbReference type="InterPro" id="IPR001680">
    <property type="entry name" value="WD40_rpt"/>
</dbReference>
<keyword evidence="6" id="KW-1185">Reference proteome</keyword>
<dbReference type="GO" id="GO:0032040">
    <property type="term" value="C:small-subunit processome"/>
    <property type="evidence" value="ECO:0007669"/>
    <property type="project" value="InterPro"/>
</dbReference>
<dbReference type="PROSITE" id="PS50082">
    <property type="entry name" value="WD_REPEATS_2"/>
    <property type="match status" value="2"/>
</dbReference>
<comment type="caution">
    <text evidence="5">The sequence shown here is derived from an EMBL/GenBank/DDBJ whole genome shotgun (WGS) entry which is preliminary data.</text>
</comment>
<dbReference type="GO" id="GO:0006364">
    <property type="term" value="P:rRNA processing"/>
    <property type="evidence" value="ECO:0007669"/>
    <property type="project" value="InterPro"/>
</dbReference>
<evidence type="ECO:0000313" key="5">
    <source>
        <dbReference type="EMBL" id="KRW99587.1"/>
    </source>
</evidence>
<dbReference type="AlphaFoldDB" id="A0A0V0QBI2"/>
<feature type="coiled-coil region" evidence="2">
    <location>
        <begin position="918"/>
        <end position="945"/>
    </location>
</feature>
<dbReference type="SMART" id="SM00320">
    <property type="entry name" value="WD40"/>
    <property type="match status" value="7"/>
</dbReference>
<name>A0A0V0QBI2_PSEPJ</name>
<evidence type="ECO:0000259" key="4">
    <source>
        <dbReference type="Pfam" id="PF25171"/>
    </source>
</evidence>
<dbReference type="InterPro" id="IPR059157">
    <property type="entry name" value="WDR36-Utp21_N"/>
</dbReference>
<dbReference type="Pfam" id="PF25171">
    <property type="entry name" value="Beta-prop_WDR36-Utp21_1st"/>
    <property type="match status" value="1"/>
</dbReference>
<dbReference type="Proteomes" id="UP000054937">
    <property type="component" value="Unassembled WGS sequence"/>
</dbReference>
<keyword evidence="1" id="KW-0853">WD repeat</keyword>